<accession>G3VJK3</accession>
<protein>
    <recommendedName>
        <fullName evidence="5">EF-hand domain-containing protein</fullName>
    </recommendedName>
</protein>
<dbReference type="HOGENOM" id="CLU_1932443_0_0_1"/>
<keyword evidence="1" id="KW-0479">Metal-binding</keyword>
<dbReference type="Pfam" id="PF13833">
    <property type="entry name" value="EF-hand_8"/>
    <property type="match status" value="1"/>
</dbReference>
<keyword evidence="2" id="KW-0677">Repeat</keyword>
<evidence type="ECO:0000313" key="7">
    <source>
        <dbReference type="Proteomes" id="UP000007648"/>
    </source>
</evidence>
<feature type="coiled-coil region" evidence="4">
    <location>
        <begin position="127"/>
        <end position="154"/>
    </location>
</feature>
<dbReference type="InterPro" id="IPR018247">
    <property type="entry name" value="EF_Hand_1_Ca_BS"/>
</dbReference>
<dbReference type="AlphaFoldDB" id="G3VJK3"/>
<dbReference type="InterPro" id="IPR002048">
    <property type="entry name" value="EF_hand_dom"/>
</dbReference>
<dbReference type="GO" id="GO:0005509">
    <property type="term" value="F:calcium ion binding"/>
    <property type="evidence" value="ECO:0007669"/>
    <property type="project" value="InterPro"/>
</dbReference>
<keyword evidence="4" id="KW-0175">Coiled coil</keyword>
<dbReference type="Pfam" id="PF13499">
    <property type="entry name" value="EF-hand_7"/>
    <property type="match status" value="1"/>
</dbReference>
<reference evidence="6" key="3">
    <citation type="submission" date="2025-09" db="UniProtKB">
        <authorList>
            <consortium name="Ensembl"/>
        </authorList>
    </citation>
    <scope>IDENTIFICATION</scope>
</reference>
<dbReference type="PANTHER" id="PTHR22656">
    <property type="entry name" value="EF-HAND CALCIUM-BINDING DOMAIN-CONTAINING PROTEIN 13"/>
    <property type="match status" value="1"/>
</dbReference>
<name>G3VJK3_SARHA</name>
<dbReference type="PROSITE" id="PS00018">
    <property type="entry name" value="EF_HAND_1"/>
    <property type="match status" value="1"/>
</dbReference>
<dbReference type="InParanoid" id="G3VJK3"/>
<dbReference type="Proteomes" id="UP000007648">
    <property type="component" value="Unassembled WGS sequence"/>
</dbReference>
<dbReference type="SUPFAM" id="SSF47473">
    <property type="entry name" value="EF-hand"/>
    <property type="match status" value="3"/>
</dbReference>
<dbReference type="PANTHER" id="PTHR22656:SF1">
    <property type="entry name" value="EF-HAND CALCIUM-BINDING DOMAIN-CONTAINING PROTEIN 13"/>
    <property type="match status" value="1"/>
</dbReference>
<evidence type="ECO:0000256" key="2">
    <source>
        <dbReference type="ARBA" id="ARBA00022737"/>
    </source>
</evidence>
<sequence length="414" mass="45971">GLDEFLPVTNVTDGKINVSDLPSVLKCIGSNISEEKIKETLKSLDIDENGKVNLKDFVNEVPIDELSRKLQQTQNVCNVVNNITDGKINIDDLEPALKCLGIELKEEEIKETLKSFQPDEEGNVDFKDIVKKAIEELNLEKNQQIQRASNVLSNITDGKICVEDLPSTLESLGINLSDENIQETLKSIVPVEDGKVDFKDALKKLVDSENKKKSEQIAIASNIVDNLTTDKKMKVEDVPPALVSLGLQLSEEDVRETLESMEPDDEGNIEFKDFAKKLRKTKNFAKCYQIEKAQNIINNIVYGKVNIADVMPILESLGVELSKEKLTETLKSIKPDEEGKVAFEDVANKLISSKDALKGQQIENARTILFNVTNGKVALEDLLPTMESLGIDLADEALKETLQSVEPDGKYIIC</sequence>
<evidence type="ECO:0000256" key="3">
    <source>
        <dbReference type="ARBA" id="ARBA00022837"/>
    </source>
</evidence>
<dbReference type="PROSITE" id="PS50222">
    <property type="entry name" value="EF_HAND_2"/>
    <property type="match status" value="1"/>
</dbReference>
<reference evidence="6 7" key="1">
    <citation type="journal article" date="2011" name="Proc. Natl. Acad. Sci. U.S.A.">
        <title>Genetic diversity and population structure of the endangered marsupial Sarcophilus harrisii (Tasmanian devil).</title>
        <authorList>
            <person name="Miller W."/>
            <person name="Hayes V.M."/>
            <person name="Ratan A."/>
            <person name="Petersen D.C."/>
            <person name="Wittekindt N.E."/>
            <person name="Miller J."/>
            <person name="Walenz B."/>
            <person name="Knight J."/>
            <person name="Qi J."/>
            <person name="Zhao F."/>
            <person name="Wang Q."/>
            <person name="Bedoya-Reina O.C."/>
            <person name="Katiyar N."/>
            <person name="Tomsho L.P."/>
            <person name="Kasson L.M."/>
            <person name="Hardie R.A."/>
            <person name="Woodbridge P."/>
            <person name="Tindall E.A."/>
            <person name="Bertelsen M.F."/>
            <person name="Dixon D."/>
            <person name="Pyecroft S."/>
            <person name="Helgen K.M."/>
            <person name="Lesk A.M."/>
            <person name="Pringle T.H."/>
            <person name="Patterson N."/>
            <person name="Zhang Y."/>
            <person name="Kreiss A."/>
            <person name="Woods G.M."/>
            <person name="Jones M.E."/>
            <person name="Schuster S.C."/>
        </authorList>
    </citation>
    <scope>NUCLEOTIDE SEQUENCE [LARGE SCALE GENOMIC DNA]</scope>
</reference>
<evidence type="ECO:0000313" key="6">
    <source>
        <dbReference type="Ensembl" id="ENSSHAP00000003358.2"/>
    </source>
</evidence>
<dbReference type="GeneTree" id="ENSGT00390000004027"/>
<evidence type="ECO:0000259" key="5">
    <source>
        <dbReference type="PROSITE" id="PS50222"/>
    </source>
</evidence>
<dbReference type="Gene3D" id="1.10.238.10">
    <property type="entry name" value="EF-hand"/>
    <property type="match status" value="4"/>
</dbReference>
<evidence type="ECO:0000256" key="1">
    <source>
        <dbReference type="ARBA" id="ARBA00022723"/>
    </source>
</evidence>
<proteinExistence type="predicted"/>
<organism evidence="6 7">
    <name type="scientific">Sarcophilus harrisii</name>
    <name type="common">Tasmanian devil</name>
    <name type="synonym">Sarcophilus laniarius</name>
    <dbReference type="NCBI Taxonomy" id="9305"/>
    <lineage>
        <taxon>Eukaryota</taxon>
        <taxon>Metazoa</taxon>
        <taxon>Chordata</taxon>
        <taxon>Craniata</taxon>
        <taxon>Vertebrata</taxon>
        <taxon>Euteleostomi</taxon>
        <taxon>Mammalia</taxon>
        <taxon>Metatheria</taxon>
        <taxon>Dasyuromorphia</taxon>
        <taxon>Dasyuridae</taxon>
        <taxon>Sarcophilus</taxon>
    </lineage>
</organism>
<reference evidence="6" key="2">
    <citation type="submission" date="2025-08" db="UniProtKB">
        <authorList>
            <consortium name="Ensembl"/>
        </authorList>
    </citation>
    <scope>IDENTIFICATION</scope>
</reference>
<keyword evidence="3" id="KW-0106">Calcium</keyword>
<dbReference type="STRING" id="9305.ENSSHAP00000003358"/>
<dbReference type="Ensembl" id="ENSSHAT00000003394.2">
    <property type="protein sequence ID" value="ENSSHAP00000003358.2"/>
    <property type="gene ID" value="ENSSHAG00000002952.2"/>
</dbReference>
<keyword evidence="7" id="KW-1185">Reference proteome</keyword>
<evidence type="ECO:0000256" key="4">
    <source>
        <dbReference type="SAM" id="Coils"/>
    </source>
</evidence>
<feature type="domain" description="EF-hand" evidence="5">
    <location>
        <begin position="32"/>
        <end position="67"/>
    </location>
</feature>
<dbReference type="InterPro" id="IPR011992">
    <property type="entry name" value="EF-hand-dom_pair"/>
</dbReference>
<dbReference type="CDD" id="cd00051">
    <property type="entry name" value="EFh"/>
    <property type="match status" value="1"/>
</dbReference>